<evidence type="ECO:0000256" key="5">
    <source>
        <dbReference type="ARBA" id="ARBA00022989"/>
    </source>
</evidence>
<feature type="transmembrane region" description="Helical" evidence="7">
    <location>
        <begin position="78"/>
        <end position="99"/>
    </location>
</feature>
<feature type="transmembrane region" description="Helical" evidence="7">
    <location>
        <begin position="49"/>
        <end position="66"/>
    </location>
</feature>
<protein>
    <recommendedName>
        <fullName evidence="10">Acyltransferase 3 domain-containing protein</fullName>
    </recommendedName>
</protein>
<dbReference type="PANTHER" id="PTHR40074:SF2">
    <property type="entry name" value="O-ACETYLTRANSFERASE WECH"/>
    <property type="match status" value="1"/>
</dbReference>
<evidence type="ECO:0000256" key="2">
    <source>
        <dbReference type="ARBA" id="ARBA00007400"/>
    </source>
</evidence>
<evidence type="ECO:0000313" key="9">
    <source>
        <dbReference type="Proteomes" id="UP000729733"/>
    </source>
</evidence>
<evidence type="ECO:0000256" key="3">
    <source>
        <dbReference type="ARBA" id="ARBA00022475"/>
    </source>
</evidence>
<organism evidence="8 9">
    <name type="scientific">Waterburya agarophytonicola KI4</name>
    <dbReference type="NCBI Taxonomy" id="2874699"/>
    <lineage>
        <taxon>Bacteria</taxon>
        <taxon>Bacillati</taxon>
        <taxon>Cyanobacteriota</taxon>
        <taxon>Cyanophyceae</taxon>
        <taxon>Pleurocapsales</taxon>
        <taxon>Hyellaceae</taxon>
        <taxon>Waterburya</taxon>
        <taxon>Waterburya agarophytonicola</taxon>
    </lineage>
</organism>
<comment type="subcellular location">
    <subcellularLocation>
        <location evidence="1">Cell membrane</location>
        <topology evidence="1">Multi-pass membrane protein</topology>
    </subcellularLocation>
</comment>
<comment type="caution">
    <text evidence="8">The sequence shown here is derived from an EMBL/GenBank/DDBJ whole genome shotgun (WGS) entry which is preliminary data.</text>
</comment>
<evidence type="ECO:0008006" key="10">
    <source>
        <dbReference type="Google" id="ProtNLM"/>
    </source>
</evidence>
<comment type="similarity">
    <text evidence="2">Belongs to the acyltransferase 3 family.</text>
</comment>
<gene>
    <name evidence="8" type="ORF">I4641_11750</name>
</gene>
<dbReference type="GO" id="GO:0016413">
    <property type="term" value="F:O-acetyltransferase activity"/>
    <property type="evidence" value="ECO:0007669"/>
    <property type="project" value="TreeGrafter"/>
</dbReference>
<proteinExistence type="inferred from homology"/>
<evidence type="ECO:0000313" key="8">
    <source>
        <dbReference type="EMBL" id="MCC0177652.1"/>
    </source>
</evidence>
<keyword evidence="6 7" id="KW-0472">Membrane</keyword>
<feature type="transmembrane region" description="Helical" evidence="7">
    <location>
        <begin position="111"/>
        <end position="132"/>
    </location>
</feature>
<keyword evidence="4 7" id="KW-0812">Transmembrane</keyword>
<dbReference type="GO" id="GO:0005886">
    <property type="term" value="C:plasma membrane"/>
    <property type="evidence" value="ECO:0007669"/>
    <property type="project" value="UniProtKB-SubCell"/>
</dbReference>
<evidence type="ECO:0000256" key="6">
    <source>
        <dbReference type="ARBA" id="ARBA00023136"/>
    </source>
</evidence>
<dbReference type="AlphaFoldDB" id="A0A964BRW8"/>
<dbReference type="GO" id="GO:0009246">
    <property type="term" value="P:enterobacterial common antigen biosynthetic process"/>
    <property type="evidence" value="ECO:0007669"/>
    <property type="project" value="TreeGrafter"/>
</dbReference>
<sequence length="146" mass="17119">MKKRFLNSINYFRGIAILIIVFGHSYGLSEININTLFDRAFFSLMKHGSVYFIFISGFLLMSWLATYEETNIKALNQLAQKSFAIYFIHPILMSSGRWILFKNDFYYEGNYFLWLTVGFCLLLGSMGIAQIIKNIFKKNSRYLIGW</sequence>
<name>A0A964BRW8_9CYAN</name>
<evidence type="ECO:0000256" key="4">
    <source>
        <dbReference type="ARBA" id="ARBA00022692"/>
    </source>
</evidence>
<dbReference type="RefSeq" id="WP_229640717.1">
    <property type="nucleotide sequence ID" value="NZ_JADWDC010000026.1"/>
</dbReference>
<keyword evidence="3" id="KW-1003">Cell membrane</keyword>
<keyword evidence="5 7" id="KW-1133">Transmembrane helix</keyword>
<accession>A0A964BRW8</accession>
<keyword evidence="9" id="KW-1185">Reference proteome</keyword>
<dbReference type="EMBL" id="JADWDC010000026">
    <property type="protein sequence ID" value="MCC0177652.1"/>
    <property type="molecule type" value="Genomic_DNA"/>
</dbReference>
<evidence type="ECO:0000256" key="1">
    <source>
        <dbReference type="ARBA" id="ARBA00004651"/>
    </source>
</evidence>
<dbReference type="PANTHER" id="PTHR40074">
    <property type="entry name" value="O-ACETYLTRANSFERASE WECH"/>
    <property type="match status" value="1"/>
</dbReference>
<feature type="transmembrane region" description="Helical" evidence="7">
    <location>
        <begin position="12"/>
        <end position="29"/>
    </location>
</feature>
<evidence type="ECO:0000256" key="7">
    <source>
        <dbReference type="SAM" id="Phobius"/>
    </source>
</evidence>
<dbReference type="Proteomes" id="UP000729733">
    <property type="component" value="Unassembled WGS sequence"/>
</dbReference>
<reference evidence="8" key="1">
    <citation type="journal article" date="2021" name="Antonie Van Leeuwenhoek">
        <title>Draft genome and description of Waterburya agarophytonicola gen. nov. sp. nov. (Pleurocapsales, Cyanobacteria): a seaweed symbiont.</title>
        <authorList>
            <person name="Bonthond G."/>
            <person name="Shalygin S."/>
            <person name="Bayer T."/>
            <person name="Weinberger F."/>
        </authorList>
    </citation>
    <scope>NUCLEOTIDE SEQUENCE</scope>
    <source>
        <strain evidence="8">KI4</strain>
    </source>
</reference>